<evidence type="ECO:0000313" key="2">
    <source>
        <dbReference type="EMBL" id="PFH46750.1"/>
    </source>
</evidence>
<sequence length="331" mass="38058">MTLKNRKQRLLTDKARIKTCAQDHSQIYFKSINRSLDKFIPGKPDDVEFKLPTSMHAFKQYPHNENIEDITRSICCDASGRHCRCHHQLNRVHSRTTLYPVGVPLVQFPSTTHIVSALRDAIKGRQALFECGLLHRDISPHSILLIESEGLRGFLHDLDHCTYVKEWDKFASDNDDPALNFGQSRIHILENLCDTTGTYQFIAVDVLDQMPHESKHDLESFFWVLMWLVLGHMQCTRPAPSCAIVFDCLDPSQASYLKRGFLSKQVWDNCYVGVSHNGPLSRLLRELTNRVYDVRDTLSHLNFLALFESALRRADWPKNNGAKLFRPGRSI</sequence>
<dbReference type="Proteomes" id="UP000242287">
    <property type="component" value="Unassembled WGS sequence"/>
</dbReference>
<dbReference type="SUPFAM" id="SSF56112">
    <property type="entry name" value="Protein kinase-like (PK-like)"/>
    <property type="match status" value="1"/>
</dbReference>
<proteinExistence type="predicted"/>
<dbReference type="Pfam" id="PF17667">
    <property type="entry name" value="Pkinase_fungal"/>
    <property type="match status" value="1"/>
</dbReference>
<dbReference type="PANTHER" id="PTHR38248:SF2">
    <property type="entry name" value="FUNK1 11"/>
    <property type="match status" value="1"/>
</dbReference>
<dbReference type="PANTHER" id="PTHR38248">
    <property type="entry name" value="FUNK1 6"/>
    <property type="match status" value="1"/>
</dbReference>
<evidence type="ECO:0000313" key="3">
    <source>
        <dbReference type="Proteomes" id="UP000242287"/>
    </source>
</evidence>
<name>A0A2A9NGB3_9AGAR</name>
<protein>
    <recommendedName>
        <fullName evidence="1">Fungal-type protein kinase domain-containing protein</fullName>
    </recommendedName>
</protein>
<dbReference type="EMBL" id="KZ302162">
    <property type="protein sequence ID" value="PFH46750.1"/>
    <property type="molecule type" value="Genomic_DNA"/>
</dbReference>
<dbReference type="OrthoDB" id="2747778at2759"/>
<dbReference type="AlphaFoldDB" id="A0A2A9NGB3"/>
<organism evidence="2 3">
    <name type="scientific">Amanita thiersii Skay4041</name>
    <dbReference type="NCBI Taxonomy" id="703135"/>
    <lineage>
        <taxon>Eukaryota</taxon>
        <taxon>Fungi</taxon>
        <taxon>Dikarya</taxon>
        <taxon>Basidiomycota</taxon>
        <taxon>Agaricomycotina</taxon>
        <taxon>Agaricomycetes</taxon>
        <taxon>Agaricomycetidae</taxon>
        <taxon>Agaricales</taxon>
        <taxon>Pluteineae</taxon>
        <taxon>Amanitaceae</taxon>
        <taxon>Amanita</taxon>
    </lineage>
</organism>
<reference evidence="2 3" key="1">
    <citation type="submission" date="2014-02" db="EMBL/GenBank/DDBJ databases">
        <title>Transposable element dynamics among asymbiotic and ectomycorrhizal Amanita fungi.</title>
        <authorList>
            <consortium name="DOE Joint Genome Institute"/>
            <person name="Hess J."/>
            <person name="Skrede I."/>
            <person name="Wolfe B."/>
            <person name="LaButti K."/>
            <person name="Ohm R.A."/>
            <person name="Grigoriev I.V."/>
            <person name="Pringle A."/>
        </authorList>
    </citation>
    <scope>NUCLEOTIDE SEQUENCE [LARGE SCALE GENOMIC DNA]</scope>
    <source>
        <strain evidence="2 3">SKay4041</strain>
    </source>
</reference>
<feature type="domain" description="Fungal-type protein kinase" evidence="1">
    <location>
        <begin position="68"/>
        <end position="229"/>
    </location>
</feature>
<gene>
    <name evidence="2" type="ORF">AMATHDRAFT_43404</name>
</gene>
<dbReference type="STRING" id="703135.A0A2A9NGB3"/>
<evidence type="ECO:0000259" key="1">
    <source>
        <dbReference type="Pfam" id="PF17667"/>
    </source>
</evidence>
<keyword evidence="3" id="KW-1185">Reference proteome</keyword>
<dbReference type="InterPro" id="IPR011009">
    <property type="entry name" value="Kinase-like_dom_sf"/>
</dbReference>
<dbReference type="InterPro" id="IPR040976">
    <property type="entry name" value="Pkinase_fungal"/>
</dbReference>
<accession>A0A2A9NGB3</accession>
<dbReference type="Gene3D" id="1.10.510.10">
    <property type="entry name" value="Transferase(Phosphotransferase) domain 1"/>
    <property type="match status" value="1"/>
</dbReference>